<reference evidence="1 2" key="1">
    <citation type="submission" date="2018-03" db="EMBL/GenBank/DDBJ databases">
        <title>Ahniella affigens gen. nov., sp. nov., a gammaproteobacterium isolated from sandy soil near a stream.</title>
        <authorList>
            <person name="Ko Y."/>
            <person name="Kim J.-H."/>
        </authorList>
    </citation>
    <scope>NUCLEOTIDE SEQUENCE [LARGE SCALE GENOMIC DNA]</scope>
    <source>
        <strain evidence="1 2">D13</strain>
    </source>
</reference>
<dbReference type="InterPro" id="IPR016181">
    <property type="entry name" value="Acyl_CoA_acyltransferase"/>
</dbReference>
<reference evidence="1 2" key="2">
    <citation type="submission" date="2018-03" db="EMBL/GenBank/DDBJ databases">
        <authorList>
            <person name="Keele B.F."/>
        </authorList>
    </citation>
    <scope>NUCLEOTIDE SEQUENCE [LARGE SCALE GENOMIC DNA]</scope>
    <source>
        <strain evidence="1 2">D13</strain>
    </source>
</reference>
<gene>
    <name evidence="1" type="ORF">C7S18_02815</name>
</gene>
<dbReference type="KEGG" id="xba:C7S18_02815"/>
<dbReference type="EMBL" id="CP027860">
    <property type="protein sequence ID" value="AVP96189.1"/>
    <property type="molecule type" value="Genomic_DNA"/>
</dbReference>
<dbReference type="Gene3D" id="3.40.630.30">
    <property type="match status" value="1"/>
</dbReference>
<dbReference type="InterPro" id="IPR007434">
    <property type="entry name" value="FemAB-like"/>
</dbReference>
<dbReference type="Proteomes" id="UP000241074">
    <property type="component" value="Chromosome"/>
</dbReference>
<dbReference type="AlphaFoldDB" id="A0A2P1PMX7"/>
<proteinExistence type="predicted"/>
<sequence length="399" mass="45811">MMAIRWRLAHRIADLDAGTWDALVPDGNPFVRHAFLSALELGGSLRPELGWRSRPLLLEDDGRLLAALPAYEKQNSHGEFVFDWHWAEASHRAGIPYYPKLLIGAPYSPVPGPRLLLAPECRDDSAHYYNLIRETLRAWIDRETATGNAKTRQPPRYSGVHINFHLDTERCHDQDWIERLDWQYHWFNPGYRDFDDFLDTLVGKKRKNIRQERDRVARQGWTFRRVPGTKATEAERDLLYRCYVQTFLDKGNTPALTRETFSRWLAAPELGAVLVVAELEGIPRAMAFLFANDQRLYGRYWGSEIDAPGLHFETCYYQGIEHAIAHKLKVFEPGAQGEHKLARGFVPVPTWSSHWLTHPGLRHAVAGHVAEETKAQVEFGAVLRRHSPYRDHSAEAPPA</sequence>
<organism evidence="1 2">
    <name type="scientific">Ahniella affigens</name>
    <dbReference type="NCBI Taxonomy" id="2021234"/>
    <lineage>
        <taxon>Bacteria</taxon>
        <taxon>Pseudomonadati</taxon>
        <taxon>Pseudomonadota</taxon>
        <taxon>Gammaproteobacteria</taxon>
        <taxon>Lysobacterales</taxon>
        <taxon>Rhodanobacteraceae</taxon>
        <taxon>Ahniella</taxon>
    </lineage>
</organism>
<dbReference type="PANTHER" id="PTHR47017:SF1">
    <property type="entry name" value="ACYL-COA"/>
    <property type="match status" value="1"/>
</dbReference>
<dbReference type="GO" id="GO:0016740">
    <property type="term" value="F:transferase activity"/>
    <property type="evidence" value="ECO:0007669"/>
    <property type="project" value="UniProtKB-KW"/>
</dbReference>
<keyword evidence="1" id="KW-0808">Transferase</keyword>
<keyword evidence="2" id="KW-1185">Reference proteome</keyword>
<dbReference type="PANTHER" id="PTHR47017">
    <property type="entry name" value="ACYL-COA"/>
    <property type="match status" value="1"/>
</dbReference>
<dbReference type="OrthoDB" id="9776898at2"/>
<accession>A0A2P1PMX7</accession>
<dbReference type="SUPFAM" id="SSF55729">
    <property type="entry name" value="Acyl-CoA N-acyltransferases (Nat)"/>
    <property type="match status" value="1"/>
</dbReference>
<name>A0A2P1PMX7_9GAMM</name>
<evidence type="ECO:0000313" key="2">
    <source>
        <dbReference type="Proteomes" id="UP000241074"/>
    </source>
</evidence>
<evidence type="ECO:0000313" key="1">
    <source>
        <dbReference type="EMBL" id="AVP96189.1"/>
    </source>
</evidence>
<protein>
    <submittedName>
        <fullName evidence="1">GNAT family N-acetyltransferase</fullName>
    </submittedName>
</protein>
<dbReference type="Pfam" id="PF04339">
    <property type="entry name" value="FemAB_like"/>
    <property type="match status" value="1"/>
</dbReference>